<evidence type="ECO:0000256" key="3">
    <source>
        <dbReference type="SAM" id="MobiDB-lite"/>
    </source>
</evidence>
<dbReference type="OrthoDB" id="2586582at2759"/>
<evidence type="ECO:0000256" key="1">
    <source>
        <dbReference type="ARBA" id="ARBA00022801"/>
    </source>
</evidence>
<feature type="chain" id="PRO_5025558829" evidence="5">
    <location>
        <begin position="18"/>
        <end position="343"/>
    </location>
</feature>
<feature type="transmembrane region" description="Helical" evidence="4">
    <location>
        <begin position="320"/>
        <end position="342"/>
    </location>
</feature>
<keyword evidence="1" id="KW-0378">Hydrolase</keyword>
<name>A0A6A7AW18_9PLEO</name>
<dbReference type="Pfam" id="PF01083">
    <property type="entry name" value="Cutinase"/>
    <property type="match status" value="1"/>
</dbReference>
<evidence type="ECO:0000256" key="5">
    <source>
        <dbReference type="SAM" id="SignalP"/>
    </source>
</evidence>
<sequence length="343" mass="35597">MKAALSSIFLIAGVALAQERCDAPSPSIFCNTTEILAYESSECTSFHIFLTRGSDEPYPGRLGNITKEICAGIGKEDCGFENVEFPAKSTAWGVDEWCKSAGTGAANGQKQMKAYSDKCPDSKLMLLGFSQGGAVAQDILGGGGGDVFACTQDSNPALDEEVGNKVVAAATFGAVIRSRDTNFTVGDGKPFDGRRARTPEQLSALEKYSDVFLDYCHYGDPMCAVGSTPESVEHHLNYFIQHNEEVTKWFVDMAKANKGTVSNGNTPTRPQSGTSSSVAAKPAATSSATPTAITSATPTDSNEASSAQTSSSTGNASTGAAGSLTVSSGCVAVLAGVVVALFQ</sequence>
<reference evidence="6" key="1">
    <citation type="submission" date="2020-01" db="EMBL/GenBank/DDBJ databases">
        <authorList>
            <consortium name="DOE Joint Genome Institute"/>
            <person name="Haridas S."/>
            <person name="Albert R."/>
            <person name="Binder M."/>
            <person name="Bloem J."/>
            <person name="Labutti K."/>
            <person name="Salamov A."/>
            <person name="Andreopoulos B."/>
            <person name="Baker S.E."/>
            <person name="Barry K."/>
            <person name="Bills G."/>
            <person name="Bluhm B.H."/>
            <person name="Cannon C."/>
            <person name="Castanera R."/>
            <person name="Culley D.E."/>
            <person name="Daum C."/>
            <person name="Ezra D."/>
            <person name="Gonzalez J.B."/>
            <person name="Henrissat B."/>
            <person name="Kuo A."/>
            <person name="Liang C."/>
            <person name="Lipzen A."/>
            <person name="Lutzoni F."/>
            <person name="Magnuson J."/>
            <person name="Mondo S."/>
            <person name="Nolan M."/>
            <person name="Ohm R."/>
            <person name="Pangilinan J."/>
            <person name="Park H.-J."/>
            <person name="Ramirez L."/>
            <person name="Alfaro M."/>
            <person name="Sun H."/>
            <person name="Tritt A."/>
            <person name="Yoshinaga Y."/>
            <person name="Zwiers L.-H."/>
            <person name="Turgeon B.G."/>
            <person name="Goodwin S.B."/>
            <person name="Spatafora J.W."/>
            <person name="Crous P.W."/>
            <person name="Grigoriev I.V."/>
        </authorList>
    </citation>
    <scope>NUCLEOTIDE SEQUENCE</scope>
    <source>
        <strain evidence="6">IPT5</strain>
    </source>
</reference>
<dbReference type="Gene3D" id="3.40.50.1820">
    <property type="entry name" value="alpha/beta hydrolase"/>
    <property type="match status" value="1"/>
</dbReference>
<dbReference type="AlphaFoldDB" id="A0A6A7AW18"/>
<dbReference type="PANTHER" id="PTHR33630">
    <property type="entry name" value="CUTINASE RV1984C-RELATED-RELATED"/>
    <property type="match status" value="1"/>
</dbReference>
<keyword evidence="5" id="KW-0732">Signal</keyword>
<dbReference type="InterPro" id="IPR000675">
    <property type="entry name" value="Cutinase/axe"/>
</dbReference>
<evidence type="ECO:0000313" key="6">
    <source>
        <dbReference type="EMBL" id="KAF2847476.1"/>
    </source>
</evidence>
<keyword evidence="4" id="KW-1133">Transmembrane helix</keyword>
<feature type="region of interest" description="Disordered" evidence="3">
    <location>
        <begin position="259"/>
        <end position="319"/>
    </location>
</feature>
<keyword evidence="4" id="KW-0472">Membrane</keyword>
<dbReference type="InterPro" id="IPR029058">
    <property type="entry name" value="AB_hydrolase_fold"/>
</dbReference>
<evidence type="ECO:0000256" key="2">
    <source>
        <dbReference type="ARBA" id="ARBA00023157"/>
    </source>
</evidence>
<dbReference type="Proteomes" id="UP000799423">
    <property type="component" value="Unassembled WGS sequence"/>
</dbReference>
<keyword evidence="4" id="KW-0812">Transmembrane</keyword>
<evidence type="ECO:0000256" key="4">
    <source>
        <dbReference type="SAM" id="Phobius"/>
    </source>
</evidence>
<dbReference type="PANTHER" id="PTHR33630:SF13">
    <property type="entry name" value="ACETYLXYLAN ESTERASE"/>
    <property type="match status" value="1"/>
</dbReference>
<evidence type="ECO:0000313" key="7">
    <source>
        <dbReference type="Proteomes" id="UP000799423"/>
    </source>
</evidence>
<dbReference type="SMART" id="SM01110">
    <property type="entry name" value="Cutinase"/>
    <property type="match status" value="1"/>
</dbReference>
<dbReference type="EMBL" id="MU006325">
    <property type="protein sequence ID" value="KAF2847476.1"/>
    <property type="molecule type" value="Genomic_DNA"/>
</dbReference>
<accession>A0A6A7AW18</accession>
<proteinExistence type="predicted"/>
<feature type="signal peptide" evidence="5">
    <location>
        <begin position="1"/>
        <end position="17"/>
    </location>
</feature>
<keyword evidence="7" id="KW-1185">Reference proteome</keyword>
<gene>
    <name evidence="6" type="ORF">T440DRAFT_403497</name>
</gene>
<organism evidence="6 7">
    <name type="scientific">Plenodomus tracheiphilus IPT5</name>
    <dbReference type="NCBI Taxonomy" id="1408161"/>
    <lineage>
        <taxon>Eukaryota</taxon>
        <taxon>Fungi</taxon>
        <taxon>Dikarya</taxon>
        <taxon>Ascomycota</taxon>
        <taxon>Pezizomycotina</taxon>
        <taxon>Dothideomycetes</taxon>
        <taxon>Pleosporomycetidae</taxon>
        <taxon>Pleosporales</taxon>
        <taxon>Pleosporineae</taxon>
        <taxon>Leptosphaeriaceae</taxon>
        <taxon>Plenodomus</taxon>
    </lineage>
</organism>
<dbReference type="GO" id="GO:0052689">
    <property type="term" value="F:carboxylic ester hydrolase activity"/>
    <property type="evidence" value="ECO:0007669"/>
    <property type="project" value="UniProtKB-ARBA"/>
</dbReference>
<feature type="compositionally biased region" description="Low complexity" evidence="3">
    <location>
        <begin position="274"/>
        <end position="319"/>
    </location>
</feature>
<feature type="compositionally biased region" description="Polar residues" evidence="3">
    <location>
        <begin position="259"/>
        <end position="273"/>
    </location>
</feature>
<dbReference type="SUPFAM" id="SSF53474">
    <property type="entry name" value="alpha/beta-Hydrolases"/>
    <property type="match status" value="1"/>
</dbReference>
<keyword evidence="2" id="KW-1015">Disulfide bond</keyword>
<protein>
    <submittedName>
        <fullName evidence="6">Carbohydrate esterase family 5 protein</fullName>
    </submittedName>
</protein>